<feature type="compositionally biased region" description="Polar residues" evidence="8">
    <location>
        <begin position="309"/>
        <end position="355"/>
    </location>
</feature>
<gene>
    <name evidence="10" type="ORF">FMOSSE_LOCUS2972</name>
</gene>
<dbReference type="FunFam" id="1.10.20.10:FF:000006">
    <property type="entry name" value="Nuclear transcription factor Y subunit gamma"/>
    <property type="match status" value="1"/>
</dbReference>
<dbReference type="GO" id="GO:0001228">
    <property type="term" value="F:DNA-binding transcription activator activity, RNA polymerase II-specific"/>
    <property type="evidence" value="ECO:0007669"/>
    <property type="project" value="TreeGrafter"/>
</dbReference>
<protein>
    <submittedName>
        <fullName evidence="10">9001_t:CDS:1</fullName>
    </submittedName>
</protein>
<dbReference type="AlphaFoldDB" id="A0A9N8ZAC7"/>
<feature type="domain" description="Core Histone H2A/H2B/H3" evidence="9">
    <location>
        <begin position="79"/>
        <end position="144"/>
    </location>
</feature>
<evidence type="ECO:0000313" key="11">
    <source>
        <dbReference type="Proteomes" id="UP000789375"/>
    </source>
</evidence>
<dbReference type="Pfam" id="PF00125">
    <property type="entry name" value="Histone"/>
    <property type="match status" value="1"/>
</dbReference>
<feature type="region of interest" description="Disordered" evidence="8">
    <location>
        <begin position="218"/>
        <end position="284"/>
    </location>
</feature>
<proteinExistence type="inferred from homology"/>
<feature type="region of interest" description="Disordered" evidence="8">
    <location>
        <begin position="309"/>
        <end position="372"/>
    </location>
</feature>
<accession>A0A9N8ZAC7</accession>
<evidence type="ECO:0000256" key="1">
    <source>
        <dbReference type="ARBA" id="ARBA00004123"/>
    </source>
</evidence>
<evidence type="ECO:0000256" key="3">
    <source>
        <dbReference type="ARBA" id="ARBA00023125"/>
    </source>
</evidence>
<keyword evidence="6" id="KW-0539">Nucleus</keyword>
<comment type="caution">
    <text evidence="10">The sequence shown here is derived from an EMBL/GenBank/DDBJ whole genome shotgun (WGS) entry which is preliminary data.</text>
</comment>
<keyword evidence="4" id="KW-0010">Activator</keyword>
<dbReference type="Gene3D" id="1.10.20.10">
    <property type="entry name" value="Histone, subunit A"/>
    <property type="match status" value="1"/>
</dbReference>
<name>A0A9N8ZAC7_FUNMO</name>
<evidence type="ECO:0000256" key="4">
    <source>
        <dbReference type="ARBA" id="ARBA00023159"/>
    </source>
</evidence>
<dbReference type="GO" id="GO:0016602">
    <property type="term" value="C:CCAAT-binding factor complex"/>
    <property type="evidence" value="ECO:0007669"/>
    <property type="project" value="TreeGrafter"/>
</dbReference>
<evidence type="ECO:0000256" key="6">
    <source>
        <dbReference type="ARBA" id="ARBA00023242"/>
    </source>
</evidence>
<dbReference type="PANTHER" id="PTHR10252">
    <property type="entry name" value="HISTONE-LIKE TRANSCRIPTION FACTOR CCAAT-RELATED"/>
    <property type="match status" value="1"/>
</dbReference>
<dbReference type="InterPro" id="IPR050568">
    <property type="entry name" value="Transcr_DNA_Rep_Reg"/>
</dbReference>
<dbReference type="CDD" id="cd22908">
    <property type="entry name" value="HFD_NFYC-like"/>
    <property type="match status" value="1"/>
</dbReference>
<dbReference type="PANTHER" id="PTHR10252:SF8">
    <property type="entry name" value="NUCLEAR TRANSCRIPTION FACTOR Y SUBUNIT GAMMA"/>
    <property type="match status" value="1"/>
</dbReference>
<keyword evidence="11" id="KW-1185">Reference proteome</keyword>
<organism evidence="10 11">
    <name type="scientific">Funneliformis mosseae</name>
    <name type="common">Endomycorrhizal fungus</name>
    <name type="synonym">Glomus mosseae</name>
    <dbReference type="NCBI Taxonomy" id="27381"/>
    <lineage>
        <taxon>Eukaryota</taxon>
        <taxon>Fungi</taxon>
        <taxon>Fungi incertae sedis</taxon>
        <taxon>Mucoromycota</taxon>
        <taxon>Glomeromycotina</taxon>
        <taxon>Glomeromycetes</taxon>
        <taxon>Glomerales</taxon>
        <taxon>Glomeraceae</taxon>
        <taxon>Funneliformis</taxon>
    </lineage>
</organism>
<evidence type="ECO:0000256" key="8">
    <source>
        <dbReference type="SAM" id="MobiDB-lite"/>
    </source>
</evidence>
<comment type="similarity">
    <text evidence="7">Belongs to the NFYC/HAP5 subunit family.</text>
</comment>
<keyword evidence="2" id="KW-0805">Transcription regulation</keyword>
<sequence length="372" mass="42578">MADPNAHIHHHLNQQQRVAQQQLVSGPGVPHLLIDPQTQVALAAAPTPMHSQHQFQPQHYTVLDNFWQQQINEIRHGVHDFKVHQLPLARIKKVMKTDEEVKAPILFAKGCDIFITELTMRAWHHAEECKRRTLQRSDIANAIKKVDMFDFLIDIVPREEKVSVKNDKMDYQDQSQYPYGLGMPQSGHQFNPSPSMPVDHKIIVDPMTLHEQQVPSYRAQPRPPYASVPTDVSAGPSVRQVTTEQSYHPPYYHHQPSIQNFQEPHHRQQQQAPSQHQIHRQSDHNPVQVKYEFESSAARPVDWYSQQNTQLTNNGHTHGQSGYAQGSSQVSSSHGYGQPLSQSSHDYNHESTSMHLTRHDESYVRGGGVQRN</sequence>
<dbReference type="InterPro" id="IPR009072">
    <property type="entry name" value="Histone-fold"/>
</dbReference>
<evidence type="ECO:0000313" key="10">
    <source>
        <dbReference type="EMBL" id="CAG8480056.1"/>
    </source>
</evidence>
<keyword evidence="3" id="KW-0238">DNA-binding</keyword>
<dbReference type="EMBL" id="CAJVPP010000410">
    <property type="protein sequence ID" value="CAG8480056.1"/>
    <property type="molecule type" value="Genomic_DNA"/>
</dbReference>
<dbReference type="InterPro" id="IPR007125">
    <property type="entry name" value="H2A/H2B/H3"/>
</dbReference>
<dbReference type="GO" id="GO:0046982">
    <property type="term" value="F:protein heterodimerization activity"/>
    <property type="evidence" value="ECO:0007669"/>
    <property type="project" value="InterPro"/>
</dbReference>
<dbReference type="Proteomes" id="UP000789375">
    <property type="component" value="Unassembled WGS sequence"/>
</dbReference>
<comment type="subcellular location">
    <subcellularLocation>
        <location evidence="1">Nucleus</location>
    </subcellularLocation>
</comment>
<evidence type="ECO:0000259" key="9">
    <source>
        <dbReference type="Pfam" id="PF00125"/>
    </source>
</evidence>
<keyword evidence="5" id="KW-0804">Transcription</keyword>
<evidence type="ECO:0000256" key="5">
    <source>
        <dbReference type="ARBA" id="ARBA00023163"/>
    </source>
</evidence>
<reference evidence="10" key="1">
    <citation type="submission" date="2021-06" db="EMBL/GenBank/DDBJ databases">
        <authorList>
            <person name="Kallberg Y."/>
            <person name="Tangrot J."/>
            <person name="Rosling A."/>
        </authorList>
    </citation>
    <scope>NUCLEOTIDE SEQUENCE</scope>
    <source>
        <strain evidence="10">87-6 pot B 2015</strain>
    </source>
</reference>
<evidence type="ECO:0000256" key="2">
    <source>
        <dbReference type="ARBA" id="ARBA00023015"/>
    </source>
</evidence>
<dbReference type="GO" id="GO:0000978">
    <property type="term" value="F:RNA polymerase II cis-regulatory region sequence-specific DNA binding"/>
    <property type="evidence" value="ECO:0007669"/>
    <property type="project" value="TreeGrafter"/>
</dbReference>
<evidence type="ECO:0000256" key="7">
    <source>
        <dbReference type="ARBA" id="ARBA00038129"/>
    </source>
</evidence>
<dbReference type="SUPFAM" id="SSF47113">
    <property type="entry name" value="Histone-fold"/>
    <property type="match status" value="1"/>
</dbReference>